<gene>
    <name evidence="4" type="ORF">NAEGRDRAFT_53722</name>
</gene>
<dbReference type="RefSeq" id="XP_002670219.1">
    <property type="nucleotide sequence ID" value="XM_002670173.1"/>
</dbReference>
<dbReference type="PROSITE" id="PS50181">
    <property type="entry name" value="FBOX"/>
    <property type="match status" value="1"/>
</dbReference>
<dbReference type="VEuPathDB" id="AmoebaDB:NAEGRDRAFT_53722"/>
<evidence type="ECO:0000259" key="3">
    <source>
        <dbReference type="PROSITE" id="PS50181"/>
    </source>
</evidence>
<feature type="region of interest" description="Disordered" evidence="1">
    <location>
        <begin position="339"/>
        <end position="360"/>
    </location>
</feature>
<organism evidence="5">
    <name type="scientific">Naegleria gruberi</name>
    <name type="common">Amoeba</name>
    <dbReference type="NCBI Taxonomy" id="5762"/>
    <lineage>
        <taxon>Eukaryota</taxon>
        <taxon>Discoba</taxon>
        <taxon>Heterolobosea</taxon>
        <taxon>Tetramitia</taxon>
        <taxon>Eutetramitia</taxon>
        <taxon>Vahlkampfiidae</taxon>
        <taxon>Naegleria</taxon>
    </lineage>
</organism>
<protein>
    <recommendedName>
        <fullName evidence="3">F-box domain-containing protein</fullName>
    </recommendedName>
</protein>
<feature type="transmembrane region" description="Helical" evidence="2">
    <location>
        <begin position="555"/>
        <end position="580"/>
    </location>
</feature>
<proteinExistence type="predicted"/>
<dbReference type="Proteomes" id="UP000006671">
    <property type="component" value="Unassembled WGS sequence"/>
</dbReference>
<dbReference type="EMBL" id="GG738918">
    <property type="protein sequence ID" value="EFC37475.1"/>
    <property type="molecule type" value="Genomic_DNA"/>
</dbReference>
<dbReference type="InterPro" id="IPR001810">
    <property type="entry name" value="F-box_dom"/>
</dbReference>
<dbReference type="InterPro" id="IPR036047">
    <property type="entry name" value="F-box-like_dom_sf"/>
</dbReference>
<feature type="region of interest" description="Disordered" evidence="1">
    <location>
        <begin position="227"/>
        <end position="267"/>
    </location>
</feature>
<sequence length="636" mass="72984">MLKQQIKKRLLHQSNSSIILMPNPLKSKSILTDTGKRYFSVKENVAGIPGLYKVNNFISEKEHDRYLVSLKDIHEQIDDFIKNSPKDLQISQYHNLTSQESFQKVKVDQDGKPIYVEVFEKYGEEGHMLVYCKNSNIPPFISNELYDKFNQDLLKQIVLQNVKNPNSIDWRITLNYYTPIENGDSKQYSGFPFHRDIASNGNLTAILSLGDYGLLQFKESSVEYEGFSPRKNNYETTSLLNENPQSNDPDQQKMSSSSEQEDSAGRSHLINDTSSVLSYSTGNNNNNLEEQVIQQPTRIDYGAFMSTTTTNNNRNTTSMEKGEDHQNVIIEEHDVQFDNNSKASSSGVTPRNLTSPNSASLRDRVSNITGMFTNRIASFKRKNVVPQSDHEDNSLLPSSNVNNGNAYYLAPLPKCDWEVNTPTKLGDMYDDVFNYMFMFMPPNQLVKVGSISKRFRDLSSKDDIWSPIYNSFDFEVVEKDPSINTGFRTEFIKKLHEKNTLTKRRKYAEEELPYSTIKQACFQVSYGFIAPQLFLTSFLIFLILVPLIMDDFINISMVGYCTLPFFFALGCFAFLTYCLIMDPFYLHPKRKKLIDIIPNNTNKNPMTSPQNQNTYSNVPTLQIPLLSQYQQFKYCS</sequence>
<reference evidence="4 5" key="1">
    <citation type="journal article" date="2010" name="Cell">
        <title>The genome of Naegleria gruberi illuminates early eukaryotic versatility.</title>
        <authorList>
            <person name="Fritz-Laylin L.K."/>
            <person name="Prochnik S.E."/>
            <person name="Ginger M.L."/>
            <person name="Dacks J.B."/>
            <person name="Carpenter M.L."/>
            <person name="Field M.C."/>
            <person name="Kuo A."/>
            <person name="Paredez A."/>
            <person name="Chapman J."/>
            <person name="Pham J."/>
            <person name="Shu S."/>
            <person name="Neupane R."/>
            <person name="Cipriano M."/>
            <person name="Mancuso J."/>
            <person name="Tu H."/>
            <person name="Salamov A."/>
            <person name="Lindquist E."/>
            <person name="Shapiro H."/>
            <person name="Lucas S."/>
            <person name="Grigoriev I.V."/>
            <person name="Cande W.Z."/>
            <person name="Fulton C."/>
            <person name="Rokhsar D.S."/>
            <person name="Dawson S.C."/>
        </authorList>
    </citation>
    <scope>NUCLEOTIDE SEQUENCE [LARGE SCALE GENOMIC DNA]</scope>
    <source>
        <strain evidence="4 5">NEG-M</strain>
    </source>
</reference>
<dbReference type="GeneID" id="8861030"/>
<keyword evidence="2" id="KW-0472">Membrane</keyword>
<keyword evidence="5" id="KW-1185">Reference proteome</keyword>
<feature type="domain" description="F-box" evidence="3">
    <location>
        <begin position="422"/>
        <end position="468"/>
    </location>
</feature>
<feature type="compositionally biased region" description="Polar residues" evidence="1">
    <location>
        <begin position="230"/>
        <end position="258"/>
    </location>
</feature>
<evidence type="ECO:0000256" key="2">
    <source>
        <dbReference type="SAM" id="Phobius"/>
    </source>
</evidence>
<name>D2W0G8_NAEGR</name>
<evidence type="ECO:0000313" key="4">
    <source>
        <dbReference type="EMBL" id="EFC37475.1"/>
    </source>
</evidence>
<evidence type="ECO:0000256" key="1">
    <source>
        <dbReference type="SAM" id="MobiDB-lite"/>
    </source>
</evidence>
<dbReference type="KEGG" id="ngr:NAEGRDRAFT_53722"/>
<accession>D2W0G8</accession>
<evidence type="ECO:0000313" key="5">
    <source>
        <dbReference type="Proteomes" id="UP000006671"/>
    </source>
</evidence>
<dbReference type="InParanoid" id="D2W0G8"/>
<dbReference type="AlphaFoldDB" id="D2W0G8"/>
<keyword evidence="2" id="KW-0812">Transmembrane</keyword>
<dbReference type="SUPFAM" id="SSF81383">
    <property type="entry name" value="F-box domain"/>
    <property type="match status" value="1"/>
</dbReference>
<keyword evidence="2" id="KW-1133">Transmembrane helix</keyword>
<dbReference type="OrthoDB" id="10319547at2759"/>
<feature type="transmembrane region" description="Helical" evidence="2">
    <location>
        <begin position="528"/>
        <end position="549"/>
    </location>
</feature>